<name>A0A9E7H9A5_9LILI</name>
<dbReference type="EMBL" id="CP097510">
    <property type="protein sequence ID" value="URE25914.1"/>
    <property type="molecule type" value="Genomic_DNA"/>
</dbReference>
<gene>
    <name evidence="1" type="ORF">MUK42_26390</name>
</gene>
<dbReference type="Proteomes" id="UP001055439">
    <property type="component" value="Chromosome 8"/>
</dbReference>
<sequence length="159" mass="17629">MGTHGGSTVRKTYSIPGFQGATIAAPTRTTTAARQRSRFKGWTTIHAHWKSPTVAATPARPLRLRSGSPPWHAAPSARTRTTTRIAMATRKLRPRQRHLHRSNWVTGSRAAADKKGRRRVVEMWIIAPSRNSQTPCLAQGAVAASWMPCTCRDRGIRRT</sequence>
<reference evidence="1" key="1">
    <citation type="submission" date="2022-05" db="EMBL/GenBank/DDBJ databases">
        <title>The Musa troglodytarum L. genome provides insights into the mechanism of non-climacteric behaviour and enrichment of carotenoids.</title>
        <authorList>
            <person name="Wang J."/>
        </authorList>
    </citation>
    <scope>NUCLEOTIDE SEQUENCE</scope>
    <source>
        <tissue evidence="1">Leaf</tissue>
    </source>
</reference>
<evidence type="ECO:0000313" key="2">
    <source>
        <dbReference type="Proteomes" id="UP001055439"/>
    </source>
</evidence>
<dbReference type="AlphaFoldDB" id="A0A9E7H9A5"/>
<organism evidence="1 2">
    <name type="scientific">Musa troglodytarum</name>
    <name type="common">fe'i banana</name>
    <dbReference type="NCBI Taxonomy" id="320322"/>
    <lineage>
        <taxon>Eukaryota</taxon>
        <taxon>Viridiplantae</taxon>
        <taxon>Streptophyta</taxon>
        <taxon>Embryophyta</taxon>
        <taxon>Tracheophyta</taxon>
        <taxon>Spermatophyta</taxon>
        <taxon>Magnoliopsida</taxon>
        <taxon>Liliopsida</taxon>
        <taxon>Zingiberales</taxon>
        <taxon>Musaceae</taxon>
        <taxon>Musa</taxon>
    </lineage>
</organism>
<dbReference type="OrthoDB" id="684963at2759"/>
<evidence type="ECO:0000313" key="1">
    <source>
        <dbReference type="EMBL" id="URE25914.1"/>
    </source>
</evidence>
<protein>
    <submittedName>
        <fullName evidence="1">WRKY transcription factor</fullName>
    </submittedName>
</protein>
<keyword evidence="2" id="KW-1185">Reference proteome</keyword>
<proteinExistence type="predicted"/>
<accession>A0A9E7H9A5</accession>